<feature type="domain" description="NYN" evidence="1">
    <location>
        <begin position="8"/>
        <end position="165"/>
    </location>
</feature>
<dbReference type="InterPro" id="IPR021139">
    <property type="entry name" value="NYN"/>
</dbReference>
<dbReference type="EMBL" id="JAGDYP010000003">
    <property type="protein sequence ID" value="MBO1883818.1"/>
    <property type="molecule type" value="Genomic_DNA"/>
</dbReference>
<dbReference type="PANTHER" id="PTHR35458:SF8">
    <property type="entry name" value="SLR0650 PROTEIN"/>
    <property type="match status" value="1"/>
</dbReference>
<protein>
    <submittedName>
        <fullName evidence="2">NYN domain-containing protein</fullName>
    </submittedName>
</protein>
<dbReference type="CDD" id="cd18722">
    <property type="entry name" value="PIN_NicB-like"/>
    <property type="match status" value="1"/>
</dbReference>
<dbReference type="PANTHER" id="PTHR35458">
    <property type="entry name" value="SLR0755 PROTEIN"/>
    <property type="match status" value="1"/>
</dbReference>
<dbReference type="InterPro" id="IPR047140">
    <property type="entry name" value="LabA"/>
</dbReference>
<organism evidence="2 3">
    <name type="scientific">Capnocytophaga bilenii</name>
    <dbReference type="NCBI Taxonomy" id="2819369"/>
    <lineage>
        <taxon>Bacteria</taxon>
        <taxon>Pseudomonadati</taxon>
        <taxon>Bacteroidota</taxon>
        <taxon>Flavobacteriia</taxon>
        <taxon>Flavobacteriales</taxon>
        <taxon>Flavobacteriaceae</taxon>
        <taxon>Capnocytophaga</taxon>
    </lineage>
</organism>
<evidence type="ECO:0000259" key="1">
    <source>
        <dbReference type="Pfam" id="PF01936"/>
    </source>
</evidence>
<evidence type="ECO:0000313" key="2">
    <source>
        <dbReference type="EMBL" id="MBO1883818.1"/>
    </source>
</evidence>
<name>A0ABS3PXW9_9FLAO</name>
<gene>
    <name evidence="2" type="ORF">J4N46_05175</name>
</gene>
<dbReference type="Pfam" id="PF01936">
    <property type="entry name" value="NYN"/>
    <property type="match status" value="1"/>
</dbReference>
<accession>A0ABS3PXW9</accession>
<dbReference type="Gene3D" id="3.40.50.1010">
    <property type="entry name" value="5'-nuclease"/>
    <property type="match status" value="1"/>
</dbReference>
<evidence type="ECO:0000313" key="3">
    <source>
        <dbReference type="Proteomes" id="UP000681610"/>
    </source>
</evidence>
<reference evidence="2 3" key="1">
    <citation type="submission" date="2021-03" db="EMBL/GenBank/DDBJ databases">
        <title>Isolation and description of Capnocytophaga bilenii sp. nov., a novel Capnocytophaga species, isolated from a gingivitis subject.</title>
        <authorList>
            <person name="Antezack A."/>
            <person name="Monnet-Corti V."/>
            <person name="La Scola B."/>
        </authorList>
    </citation>
    <scope>NUCLEOTIDE SEQUENCE [LARGE SCALE GENOMIC DNA]</scope>
    <source>
        <strain evidence="2 3">Marseille-Q4570</strain>
    </source>
</reference>
<dbReference type="Proteomes" id="UP000681610">
    <property type="component" value="Unassembled WGS sequence"/>
</dbReference>
<sequence length="216" mass="25442">MEPKEKEKVIVYVDGFNFYYGLKQSLKWRKYYWLDIVKLFESFMRTNQELVAVKYFSAKSTDIEQSRRQNAFFQANKENPKFHLILGKYLKKEITCFNCGNIIHTHEEKETDVRIATQIVADAYEKNSDVSIVVSADSDMVPAIELALQAKQKVFVYFPPNQYSSNLASMGMTRPTYLHKYESRFKQCLLPDVIHLSIPDFDLHIPNEWKKYQLLN</sequence>
<dbReference type="RefSeq" id="WP_208058416.1">
    <property type="nucleotide sequence ID" value="NZ_JAGDYP010000003.1"/>
</dbReference>
<keyword evidence="3" id="KW-1185">Reference proteome</keyword>
<proteinExistence type="predicted"/>
<comment type="caution">
    <text evidence="2">The sequence shown here is derived from an EMBL/GenBank/DDBJ whole genome shotgun (WGS) entry which is preliminary data.</text>
</comment>